<dbReference type="Gramene" id="OPUNC02G00920.1">
    <property type="protein sequence ID" value="OPUNC02G00920.1"/>
    <property type="gene ID" value="OPUNC02G00920"/>
</dbReference>
<organism evidence="2">
    <name type="scientific">Oryza punctata</name>
    <name type="common">Red rice</name>
    <dbReference type="NCBI Taxonomy" id="4537"/>
    <lineage>
        <taxon>Eukaryota</taxon>
        <taxon>Viridiplantae</taxon>
        <taxon>Streptophyta</taxon>
        <taxon>Embryophyta</taxon>
        <taxon>Tracheophyta</taxon>
        <taxon>Spermatophyta</taxon>
        <taxon>Magnoliopsida</taxon>
        <taxon>Liliopsida</taxon>
        <taxon>Poales</taxon>
        <taxon>Poaceae</taxon>
        <taxon>BOP clade</taxon>
        <taxon>Oryzoideae</taxon>
        <taxon>Oryzeae</taxon>
        <taxon>Oryzinae</taxon>
        <taxon>Oryza</taxon>
    </lineage>
</organism>
<dbReference type="Proteomes" id="UP000026962">
    <property type="component" value="Chromosome 2"/>
</dbReference>
<evidence type="ECO:0000313" key="2">
    <source>
        <dbReference type="EnsemblPlants" id="OPUNC02G00920.1"/>
    </source>
</evidence>
<sequence length="101" mass="10923">MCIITHTGALSLHPCISLIERLKQARGNSSFELPSTSYQSIANLQIACGGSHHYLSFSLYCCRRRRLPTHHRSCTGMGASHGAKPPPNAPLVSPHACQGLN</sequence>
<feature type="region of interest" description="Disordered" evidence="1">
    <location>
        <begin position="76"/>
        <end position="101"/>
    </location>
</feature>
<proteinExistence type="predicted"/>
<dbReference type="HOGENOM" id="CLU_2296279_0_0_1"/>
<dbReference type="EnsemblPlants" id="OPUNC02G00920.1">
    <property type="protein sequence ID" value="OPUNC02G00920.1"/>
    <property type="gene ID" value="OPUNC02G00920"/>
</dbReference>
<evidence type="ECO:0000313" key="3">
    <source>
        <dbReference type="Proteomes" id="UP000026962"/>
    </source>
</evidence>
<protein>
    <submittedName>
        <fullName evidence="2">Uncharacterized protein</fullName>
    </submittedName>
</protein>
<reference evidence="2" key="1">
    <citation type="submission" date="2015-04" db="UniProtKB">
        <authorList>
            <consortium name="EnsemblPlants"/>
        </authorList>
    </citation>
    <scope>IDENTIFICATION</scope>
</reference>
<evidence type="ECO:0000256" key="1">
    <source>
        <dbReference type="SAM" id="MobiDB-lite"/>
    </source>
</evidence>
<dbReference type="AlphaFoldDB" id="A0A0E0JUS1"/>
<accession>A0A0E0JUS1</accession>
<keyword evidence="3" id="KW-1185">Reference proteome</keyword>
<name>A0A0E0JUS1_ORYPU</name>
<reference evidence="2" key="2">
    <citation type="submission" date="2018-05" db="EMBL/GenBank/DDBJ databases">
        <title>OpunRS2 (Oryza punctata Reference Sequence Version 2).</title>
        <authorList>
            <person name="Zhang J."/>
            <person name="Kudrna D."/>
            <person name="Lee S."/>
            <person name="Talag J."/>
            <person name="Welchert J."/>
            <person name="Wing R.A."/>
        </authorList>
    </citation>
    <scope>NUCLEOTIDE SEQUENCE [LARGE SCALE GENOMIC DNA]</scope>
</reference>